<dbReference type="RefSeq" id="WP_115814614.1">
    <property type="nucleotide sequence ID" value="NZ_QUNI01000013.1"/>
</dbReference>
<dbReference type="EMBL" id="QUNI01000013">
    <property type="protein sequence ID" value="REG94143.1"/>
    <property type="molecule type" value="Genomic_DNA"/>
</dbReference>
<dbReference type="OrthoDB" id="1007128at2"/>
<dbReference type="AlphaFoldDB" id="A0A3E0E8S8"/>
<dbReference type="Gene3D" id="2.40.230.20">
    <property type="entry name" value="Nucleoside-specific channel-forming protein, Tsx-like"/>
    <property type="match status" value="1"/>
</dbReference>
<feature type="signal peptide" evidence="1">
    <location>
        <begin position="1"/>
        <end position="18"/>
    </location>
</feature>
<comment type="caution">
    <text evidence="2">The sequence shown here is derived from an EMBL/GenBank/DDBJ whole genome shotgun (WGS) entry which is preliminary data.</text>
</comment>
<sequence>MKIKHLLFALLFSCYIKAQEAQLHYDFLPERQYTTFTFEFFKPDNLGSTFFFTDFNFGRSDSANLAYFEIARKFNIKNSFMDGLNFHIEYNDGFLMTDDKENSPENPLGFPINRAFLAGLGFPIKIGSFTLNTSYLYKNTHGSSGLDGQFTAVWFQNLFNNKVTVRGFLDFWSEDRADGSSKKAILLTEPQFLYNFSKNFSLGSEVEISNNFLPSEEFEVFPTIMAKYAF</sequence>
<evidence type="ECO:0000256" key="1">
    <source>
        <dbReference type="SAM" id="SignalP"/>
    </source>
</evidence>
<gene>
    <name evidence="2" type="ORF">C8P67_113119</name>
</gene>
<proteinExistence type="predicted"/>
<reference evidence="2 3" key="1">
    <citation type="submission" date="2018-08" db="EMBL/GenBank/DDBJ databases">
        <title>Genomic Encyclopedia of Archaeal and Bacterial Type Strains, Phase II (KMG-II): from individual species to whole genera.</title>
        <authorList>
            <person name="Goeker M."/>
        </authorList>
    </citation>
    <scope>NUCLEOTIDE SEQUENCE [LARGE SCALE GENOMIC DNA]</scope>
    <source>
        <strain evidence="2 3">DSM 100880</strain>
    </source>
</reference>
<protein>
    <submittedName>
        <fullName evidence="2">Uncharacterized protein DUF5020</fullName>
    </submittedName>
</protein>
<keyword evidence="3" id="KW-1185">Reference proteome</keyword>
<evidence type="ECO:0000313" key="3">
    <source>
        <dbReference type="Proteomes" id="UP000257136"/>
    </source>
</evidence>
<accession>A0A3E0E8S8</accession>
<feature type="chain" id="PRO_5017548746" evidence="1">
    <location>
        <begin position="19"/>
        <end position="230"/>
    </location>
</feature>
<dbReference type="SUPFAM" id="SSF111364">
    <property type="entry name" value="Tsx-like channel"/>
    <property type="match status" value="1"/>
</dbReference>
<dbReference type="InterPro" id="IPR036777">
    <property type="entry name" value="Channel_Tsx-like_sf"/>
</dbReference>
<dbReference type="Proteomes" id="UP000257136">
    <property type="component" value="Unassembled WGS sequence"/>
</dbReference>
<evidence type="ECO:0000313" key="2">
    <source>
        <dbReference type="EMBL" id="REG94143.1"/>
    </source>
</evidence>
<organism evidence="2 3">
    <name type="scientific">Flavobacterium aquicola</name>
    <dbReference type="NCBI Taxonomy" id="1682742"/>
    <lineage>
        <taxon>Bacteria</taxon>
        <taxon>Pseudomonadati</taxon>
        <taxon>Bacteroidota</taxon>
        <taxon>Flavobacteriia</taxon>
        <taxon>Flavobacteriales</taxon>
        <taxon>Flavobacteriaceae</taxon>
        <taxon>Flavobacterium</taxon>
    </lineage>
</organism>
<dbReference type="Pfam" id="PF16412">
    <property type="entry name" value="DUF5020"/>
    <property type="match status" value="1"/>
</dbReference>
<keyword evidence="1" id="KW-0732">Signal</keyword>
<name>A0A3E0E8S8_9FLAO</name>
<dbReference type="GO" id="GO:0009279">
    <property type="term" value="C:cell outer membrane"/>
    <property type="evidence" value="ECO:0007669"/>
    <property type="project" value="InterPro"/>
</dbReference>